<evidence type="ECO:0008006" key="3">
    <source>
        <dbReference type="Google" id="ProtNLM"/>
    </source>
</evidence>
<organism evidence="1 2">
    <name type="scientific">Endozoicomonas gorgoniicola</name>
    <dbReference type="NCBI Taxonomy" id="1234144"/>
    <lineage>
        <taxon>Bacteria</taxon>
        <taxon>Pseudomonadati</taxon>
        <taxon>Pseudomonadota</taxon>
        <taxon>Gammaproteobacteria</taxon>
        <taxon>Oceanospirillales</taxon>
        <taxon>Endozoicomonadaceae</taxon>
        <taxon>Endozoicomonas</taxon>
    </lineage>
</organism>
<comment type="caution">
    <text evidence="1">The sequence shown here is derived from an EMBL/GenBank/DDBJ whole genome shotgun (WGS) entry which is preliminary data.</text>
</comment>
<accession>A0ABT3MUU6</accession>
<proteinExistence type="predicted"/>
<dbReference type="RefSeq" id="WP_262568015.1">
    <property type="nucleotide sequence ID" value="NZ_JAPFCC010000001.1"/>
</dbReference>
<reference evidence="1 2" key="1">
    <citation type="submission" date="2022-10" db="EMBL/GenBank/DDBJ databases">
        <title>High-quality genome sequences of two octocoral-associated bacteria, Endozoicomonas euniceicola EF212 and Endozoicomonas gorgoniicola PS125.</title>
        <authorList>
            <person name="Chiou Y.-J."/>
            <person name="Chen Y.-H."/>
        </authorList>
    </citation>
    <scope>NUCLEOTIDE SEQUENCE [LARGE SCALE GENOMIC DNA]</scope>
    <source>
        <strain evidence="1 2">PS125</strain>
    </source>
</reference>
<dbReference type="Gene3D" id="1.20.120.330">
    <property type="entry name" value="Nucleotidyltransferases domain 2"/>
    <property type="match status" value="1"/>
</dbReference>
<evidence type="ECO:0000313" key="1">
    <source>
        <dbReference type="EMBL" id="MCW7553155.1"/>
    </source>
</evidence>
<protein>
    <recommendedName>
        <fullName evidence="3">DUF86 domain-containing protein</fullName>
    </recommendedName>
</protein>
<dbReference type="SUPFAM" id="SSF81593">
    <property type="entry name" value="Nucleotidyltransferase substrate binding subunit/domain"/>
    <property type="match status" value="1"/>
</dbReference>
<keyword evidence="2" id="KW-1185">Reference proteome</keyword>
<dbReference type="Proteomes" id="UP001209854">
    <property type="component" value="Unassembled WGS sequence"/>
</dbReference>
<sequence length="166" mass="18998">MTLNTSYLKLLLQNWSQVCRTAKRLSVSVSRLNPYLPLSADELKNADEDLCEKLDAFRVRFGDLQDSLGAKTFRSLLLTEDEEPVNMADTLNRMEKRGIIQSADYWRKLREIRNAFAHDYPEAEATRAEAINLAWRSAPGMLEVAENICGYCRKQGVELPEIERAD</sequence>
<name>A0ABT3MUU6_9GAMM</name>
<dbReference type="EMBL" id="JAPFCC010000001">
    <property type="protein sequence ID" value="MCW7553155.1"/>
    <property type="molecule type" value="Genomic_DNA"/>
</dbReference>
<gene>
    <name evidence="1" type="ORF">NX722_11005</name>
</gene>
<evidence type="ECO:0000313" key="2">
    <source>
        <dbReference type="Proteomes" id="UP001209854"/>
    </source>
</evidence>